<dbReference type="Proteomes" id="UP001519460">
    <property type="component" value="Unassembled WGS sequence"/>
</dbReference>
<dbReference type="FunFam" id="3.30.70.270:FF:000020">
    <property type="entry name" value="Transposon Tf2-6 polyprotein-like Protein"/>
    <property type="match status" value="2"/>
</dbReference>
<keyword evidence="3" id="KW-1185">Reference proteome</keyword>
<feature type="domain" description="Reverse transcriptase/retrotransposon-derived protein RNase H-like" evidence="1">
    <location>
        <begin position="232"/>
        <end position="325"/>
    </location>
</feature>
<evidence type="ECO:0000313" key="2">
    <source>
        <dbReference type="EMBL" id="KAK7501952.1"/>
    </source>
</evidence>
<organism evidence="2 3">
    <name type="scientific">Batillaria attramentaria</name>
    <dbReference type="NCBI Taxonomy" id="370345"/>
    <lineage>
        <taxon>Eukaryota</taxon>
        <taxon>Metazoa</taxon>
        <taxon>Spiralia</taxon>
        <taxon>Lophotrochozoa</taxon>
        <taxon>Mollusca</taxon>
        <taxon>Gastropoda</taxon>
        <taxon>Caenogastropoda</taxon>
        <taxon>Sorbeoconcha</taxon>
        <taxon>Cerithioidea</taxon>
        <taxon>Batillariidae</taxon>
        <taxon>Batillaria</taxon>
    </lineage>
</organism>
<evidence type="ECO:0000313" key="3">
    <source>
        <dbReference type="Proteomes" id="UP001519460"/>
    </source>
</evidence>
<gene>
    <name evidence="2" type="ORF">BaRGS_00006704</name>
</gene>
<sequence length="325" mass="36715">GHIVSEGILKPEPGKVRKILDIAKPVSKRQVRSLQGPIGYYRRYVPNFATLTAPLSDLTRADRPRKITWIAECDDALRAIQRILASFPVLLIPDLSKEFIVRTDASSSGLGAVLLQDKEGLLHPVAFVSRKLLDRETRYSTIQRECLAIVWSLTKLSRYLWGLGHIVFEGILKPEPGKVRKILDIAKPVSKRQVRSLQGPIGYYRRYVPNFATLTAPLSDLTRADRPRKITWIAECDDALRAIQRILASFPVLLIPDLSKEFIVRTDASNSGLGAVLLQDKEGLLHPVAFVSRKLLDRETRYSTIQRECLAIVWSLTKLSRYLWG</sequence>
<feature type="domain" description="Reverse transcriptase/retrotransposon-derived protein RNase H-like" evidence="1">
    <location>
        <begin position="69"/>
        <end position="164"/>
    </location>
</feature>
<dbReference type="SUPFAM" id="SSF56672">
    <property type="entry name" value="DNA/RNA polymerases"/>
    <property type="match status" value="2"/>
</dbReference>
<protein>
    <recommendedName>
        <fullName evidence="1">Reverse transcriptase/retrotransposon-derived protein RNase H-like domain-containing protein</fullName>
    </recommendedName>
</protein>
<dbReference type="Gene3D" id="3.10.20.370">
    <property type="match status" value="1"/>
</dbReference>
<dbReference type="InterPro" id="IPR043128">
    <property type="entry name" value="Rev_trsase/Diguanyl_cyclase"/>
</dbReference>
<dbReference type="Pfam" id="PF17919">
    <property type="entry name" value="RT_RNaseH_2"/>
    <property type="match status" value="2"/>
</dbReference>
<proteinExistence type="predicted"/>
<feature type="non-terminal residue" evidence="2">
    <location>
        <position position="325"/>
    </location>
</feature>
<dbReference type="AlphaFoldDB" id="A0ABD0LRJ8"/>
<dbReference type="InterPro" id="IPR051320">
    <property type="entry name" value="Viral_Replic_Matur_Polypro"/>
</dbReference>
<dbReference type="PANTHER" id="PTHR33064:SF29">
    <property type="entry name" value="PEPTIDASE A2 DOMAIN-CONTAINING PROTEIN-RELATED"/>
    <property type="match status" value="1"/>
</dbReference>
<dbReference type="EMBL" id="JACVVK020000028">
    <property type="protein sequence ID" value="KAK7501952.1"/>
    <property type="molecule type" value="Genomic_DNA"/>
</dbReference>
<dbReference type="PANTHER" id="PTHR33064">
    <property type="entry name" value="POL PROTEIN"/>
    <property type="match status" value="1"/>
</dbReference>
<name>A0ABD0LRJ8_9CAEN</name>
<dbReference type="InterPro" id="IPR041577">
    <property type="entry name" value="RT_RNaseH_2"/>
</dbReference>
<dbReference type="Gene3D" id="3.30.70.270">
    <property type="match status" value="2"/>
</dbReference>
<feature type="non-terminal residue" evidence="2">
    <location>
        <position position="1"/>
    </location>
</feature>
<accession>A0ABD0LRJ8</accession>
<comment type="caution">
    <text evidence="2">The sequence shown here is derived from an EMBL/GenBank/DDBJ whole genome shotgun (WGS) entry which is preliminary data.</text>
</comment>
<reference evidence="2 3" key="1">
    <citation type="journal article" date="2023" name="Sci. Data">
        <title>Genome assembly of the Korean intertidal mud-creeper Batillaria attramentaria.</title>
        <authorList>
            <person name="Patra A.K."/>
            <person name="Ho P.T."/>
            <person name="Jun S."/>
            <person name="Lee S.J."/>
            <person name="Kim Y."/>
            <person name="Won Y.J."/>
        </authorList>
    </citation>
    <scope>NUCLEOTIDE SEQUENCE [LARGE SCALE GENOMIC DNA]</scope>
    <source>
        <strain evidence="2">Wonlab-2016</strain>
    </source>
</reference>
<evidence type="ECO:0000259" key="1">
    <source>
        <dbReference type="Pfam" id="PF17919"/>
    </source>
</evidence>
<dbReference type="FunFam" id="3.10.20.370:FF:000001">
    <property type="entry name" value="Retrovirus-related Pol polyprotein from transposon 17.6-like protein"/>
    <property type="match status" value="2"/>
</dbReference>
<dbReference type="InterPro" id="IPR043502">
    <property type="entry name" value="DNA/RNA_pol_sf"/>
</dbReference>